<accession>D7FR65</accession>
<evidence type="ECO:0000313" key="4">
    <source>
        <dbReference type="Proteomes" id="UP000002630"/>
    </source>
</evidence>
<feature type="region of interest" description="Disordered" evidence="2">
    <location>
        <begin position="127"/>
        <end position="244"/>
    </location>
</feature>
<feature type="compositionally biased region" description="Polar residues" evidence="2">
    <location>
        <begin position="41"/>
        <end position="54"/>
    </location>
</feature>
<dbReference type="Proteomes" id="UP000002630">
    <property type="component" value="Linkage Group LG06"/>
</dbReference>
<evidence type="ECO:0000313" key="3">
    <source>
        <dbReference type="EMBL" id="CBJ49190.1"/>
    </source>
</evidence>
<evidence type="ECO:0000256" key="1">
    <source>
        <dbReference type="SAM" id="Coils"/>
    </source>
</evidence>
<feature type="compositionally biased region" description="Basic and acidic residues" evidence="2">
    <location>
        <begin position="304"/>
        <end position="318"/>
    </location>
</feature>
<keyword evidence="1" id="KW-0175">Coiled coil</keyword>
<dbReference type="OMA" id="DHEWRAF"/>
<dbReference type="InParanoid" id="D7FR65"/>
<feature type="compositionally biased region" description="Gly residues" evidence="2">
    <location>
        <begin position="187"/>
        <end position="207"/>
    </location>
</feature>
<evidence type="ECO:0000256" key="2">
    <source>
        <dbReference type="SAM" id="MobiDB-lite"/>
    </source>
</evidence>
<feature type="compositionally biased region" description="Basic and acidic residues" evidence="2">
    <location>
        <begin position="174"/>
        <end position="183"/>
    </location>
</feature>
<feature type="compositionally biased region" description="Gly residues" evidence="2">
    <location>
        <begin position="215"/>
        <end position="224"/>
    </location>
</feature>
<sequence length="373" mass="37491">MDGVGPPASTLESARTPPRARSFTPFFGSTTPRALRPATSAADTLSISTTSPGFQTPPKRKDGRVAVVNSSRDKENGGAGMGETAPEVDNEGGGGVCSICLSPLKNSGTNRRQEQREVYTVRLCKVGHKPAQRGGGGGAPGEGTAGGGSRGSRSPPGADGDGRPADTTGGAQRRGGDAHDPGRDALGSGGGAGVGGRAFGALGGARSGGADAHEAGGGPAGGARGAMSESESEAGEEEARRRAEAITASLAEARRAAMAAMAEATTRVTEAESDLSVAAAAVRRARQSAAAAAPSESSSDFDGVVERARRSEANSRSEPLRLALAEMSAAEIALETARARKEAVELEAAQYVYKGHGREGGGVHALQILPRRG</sequence>
<gene>
    <name evidence="3" type="ORF">Esi_0211_0005</name>
</gene>
<protein>
    <submittedName>
        <fullName evidence="3">Uncharacterized protein</fullName>
    </submittedName>
</protein>
<reference evidence="3 4" key="1">
    <citation type="journal article" date="2010" name="Nature">
        <title>The Ectocarpus genome and the independent evolution of multicellularity in brown algae.</title>
        <authorList>
            <person name="Cock J.M."/>
            <person name="Sterck L."/>
            <person name="Rouze P."/>
            <person name="Scornet D."/>
            <person name="Allen A.E."/>
            <person name="Amoutzias G."/>
            <person name="Anthouard V."/>
            <person name="Artiguenave F."/>
            <person name="Aury J.M."/>
            <person name="Badger J.H."/>
            <person name="Beszteri B."/>
            <person name="Billiau K."/>
            <person name="Bonnet E."/>
            <person name="Bothwell J.H."/>
            <person name="Bowler C."/>
            <person name="Boyen C."/>
            <person name="Brownlee C."/>
            <person name="Carrano C.J."/>
            <person name="Charrier B."/>
            <person name="Cho G.Y."/>
            <person name="Coelho S.M."/>
            <person name="Collen J."/>
            <person name="Corre E."/>
            <person name="Da Silva C."/>
            <person name="Delage L."/>
            <person name="Delaroque N."/>
            <person name="Dittami S.M."/>
            <person name="Doulbeau S."/>
            <person name="Elias M."/>
            <person name="Farnham G."/>
            <person name="Gachon C.M."/>
            <person name="Gschloessl B."/>
            <person name="Heesch S."/>
            <person name="Jabbari K."/>
            <person name="Jubin C."/>
            <person name="Kawai H."/>
            <person name="Kimura K."/>
            <person name="Kloareg B."/>
            <person name="Kupper F.C."/>
            <person name="Lang D."/>
            <person name="Le Bail A."/>
            <person name="Leblanc C."/>
            <person name="Lerouge P."/>
            <person name="Lohr M."/>
            <person name="Lopez P.J."/>
            <person name="Martens C."/>
            <person name="Maumus F."/>
            <person name="Michel G."/>
            <person name="Miranda-Saavedra D."/>
            <person name="Morales J."/>
            <person name="Moreau H."/>
            <person name="Motomura T."/>
            <person name="Nagasato C."/>
            <person name="Napoli C.A."/>
            <person name="Nelson D.R."/>
            <person name="Nyvall-Collen P."/>
            <person name="Peters A.F."/>
            <person name="Pommier C."/>
            <person name="Potin P."/>
            <person name="Poulain J."/>
            <person name="Quesneville H."/>
            <person name="Read B."/>
            <person name="Rensing S.A."/>
            <person name="Ritter A."/>
            <person name="Rousvoal S."/>
            <person name="Samanta M."/>
            <person name="Samson G."/>
            <person name="Schroeder D.C."/>
            <person name="Segurens B."/>
            <person name="Strittmatter M."/>
            <person name="Tonon T."/>
            <person name="Tregear J.W."/>
            <person name="Valentin K."/>
            <person name="von Dassow P."/>
            <person name="Yamagishi T."/>
            <person name="Van de Peer Y."/>
            <person name="Wincker P."/>
        </authorList>
    </citation>
    <scope>NUCLEOTIDE SEQUENCE [LARGE SCALE GENOMIC DNA]</scope>
    <source>
        <strain evidence="4">Ec32 / CCAP1310/4</strain>
    </source>
</reference>
<dbReference type="EMBL" id="FN648389">
    <property type="protein sequence ID" value="CBJ49190.1"/>
    <property type="molecule type" value="Genomic_DNA"/>
</dbReference>
<dbReference type="AlphaFoldDB" id="D7FR65"/>
<dbReference type="EMBL" id="FN649731">
    <property type="protein sequence ID" value="CBJ49190.1"/>
    <property type="molecule type" value="Genomic_DNA"/>
</dbReference>
<feature type="region of interest" description="Disordered" evidence="2">
    <location>
        <begin position="1"/>
        <end position="115"/>
    </location>
</feature>
<name>D7FR65_ECTSI</name>
<feature type="compositionally biased region" description="Gly residues" evidence="2">
    <location>
        <begin position="133"/>
        <end position="150"/>
    </location>
</feature>
<proteinExistence type="predicted"/>
<feature type="compositionally biased region" description="Low complexity" evidence="2">
    <location>
        <begin position="288"/>
        <end position="298"/>
    </location>
</feature>
<organism evidence="3 4">
    <name type="scientific">Ectocarpus siliculosus</name>
    <name type="common">Brown alga</name>
    <name type="synonym">Conferva siliculosa</name>
    <dbReference type="NCBI Taxonomy" id="2880"/>
    <lineage>
        <taxon>Eukaryota</taxon>
        <taxon>Sar</taxon>
        <taxon>Stramenopiles</taxon>
        <taxon>Ochrophyta</taxon>
        <taxon>PX clade</taxon>
        <taxon>Phaeophyceae</taxon>
        <taxon>Ectocarpales</taxon>
        <taxon>Ectocarpaceae</taxon>
        <taxon>Ectocarpus</taxon>
    </lineage>
</organism>
<keyword evidence="4" id="KW-1185">Reference proteome</keyword>
<feature type="coiled-coil region" evidence="1">
    <location>
        <begin position="320"/>
        <end position="347"/>
    </location>
</feature>
<feature type="region of interest" description="Disordered" evidence="2">
    <location>
        <begin position="288"/>
        <end position="318"/>
    </location>
</feature>